<protein>
    <submittedName>
        <fullName evidence="3">Exopolysaccharide biosynthesis polyprenyl glycosylphosphotransferase</fullName>
    </submittedName>
</protein>
<evidence type="ECO:0000313" key="4">
    <source>
        <dbReference type="Proteomes" id="UP000011693"/>
    </source>
</evidence>
<dbReference type="STRING" id="1227492.C482_13745"/>
<keyword evidence="1" id="KW-0812">Transmembrane</keyword>
<feature type="domain" description="Bacterial sugar transferase" evidence="2">
    <location>
        <begin position="285"/>
        <end position="462"/>
    </location>
</feature>
<feature type="transmembrane region" description="Helical" evidence="1">
    <location>
        <begin position="106"/>
        <end position="125"/>
    </location>
</feature>
<dbReference type="EMBL" id="AOIN01000069">
    <property type="protein sequence ID" value="ELY97301.1"/>
    <property type="molecule type" value="Genomic_DNA"/>
</dbReference>
<keyword evidence="1" id="KW-1133">Transmembrane helix</keyword>
<dbReference type="PANTHER" id="PTHR30576">
    <property type="entry name" value="COLANIC BIOSYNTHESIS UDP-GLUCOSE LIPID CARRIER TRANSFERASE"/>
    <property type="match status" value="1"/>
</dbReference>
<dbReference type="PANTHER" id="PTHR30576:SF0">
    <property type="entry name" value="UNDECAPRENYL-PHOSPHATE N-ACETYLGALACTOSAMINYL 1-PHOSPHATE TRANSFERASE-RELATED"/>
    <property type="match status" value="1"/>
</dbReference>
<keyword evidence="3" id="KW-0808">Transferase</keyword>
<feature type="transmembrane region" description="Helical" evidence="1">
    <location>
        <begin position="83"/>
        <end position="100"/>
    </location>
</feature>
<evidence type="ECO:0000313" key="3">
    <source>
        <dbReference type="EMBL" id="ELY97301.1"/>
    </source>
</evidence>
<gene>
    <name evidence="3" type="ORF">C482_13745</name>
</gene>
<proteinExistence type="predicted"/>
<dbReference type="AlphaFoldDB" id="M0AFY6"/>
<evidence type="ECO:0000259" key="2">
    <source>
        <dbReference type="Pfam" id="PF02397"/>
    </source>
</evidence>
<dbReference type="GO" id="GO:0016780">
    <property type="term" value="F:phosphotransferase activity, for other substituted phosphate groups"/>
    <property type="evidence" value="ECO:0007669"/>
    <property type="project" value="TreeGrafter"/>
</dbReference>
<sequence length="472" mass="52429">MSLCGVVLLTVFAVLVANHNLPQSLFTTYVPVFNRLDVTVLSGRSLYWALGLSVVAVAGSLIPLYKPQPRRVLDTVFLTQKRLIVAGLALSTLGYFNWSYRLPRATVTMTIGVLVIVVPSWFVWIRRRPAASEGRTILIGDDADQLQRVTAAVSGPVLGYLCPSVVASRNDTDGVLAVADGGALFAESTDEAIREVERAQYPERLGGLARLEDVLVEYDIDTVVLAFQQADRAEFFGSLDVCHEHGVAAKAHREYADKVLVDEGVVGELVDIEVEPWDPLDHLLKRLFDIVVAGTALLVLSPVIVLIVIALKLEGQGPVFFSQTRTYLYGETFQILKFRTLKPEKGGEVGTVIDEDRRTPLGTFLRTTHLDEIPQLWSILVGDMSVVGPRPAQTELEPGFESEAVQWKQRWFVKPGLTGLAQINNATSQEPDEKIQYDLHYIRTQSLRLDVKILLRQFWKVVEDVVELVARN</sequence>
<keyword evidence="4" id="KW-1185">Reference proteome</keyword>
<keyword evidence="1" id="KW-0472">Membrane</keyword>
<organism evidence="3 4">
    <name type="scientific">Natrialba chahannaoensis JCM 10990</name>
    <dbReference type="NCBI Taxonomy" id="1227492"/>
    <lineage>
        <taxon>Archaea</taxon>
        <taxon>Methanobacteriati</taxon>
        <taxon>Methanobacteriota</taxon>
        <taxon>Stenosarchaea group</taxon>
        <taxon>Halobacteria</taxon>
        <taxon>Halobacteriales</taxon>
        <taxon>Natrialbaceae</taxon>
        <taxon>Natrialba</taxon>
    </lineage>
</organism>
<evidence type="ECO:0000256" key="1">
    <source>
        <dbReference type="SAM" id="Phobius"/>
    </source>
</evidence>
<reference evidence="3 4" key="1">
    <citation type="journal article" date="2014" name="PLoS Genet.">
        <title>Phylogenetically driven sequencing of extremely halophilic archaea reveals strategies for static and dynamic osmo-response.</title>
        <authorList>
            <person name="Becker E.A."/>
            <person name="Seitzer P.M."/>
            <person name="Tritt A."/>
            <person name="Larsen D."/>
            <person name="Krusor M."/>
            <person name="Yao A.I."/>
            <person name="Wu D."/>
            <person name="Madern D."/>
            <person name="Eisen J.A."/>
            <person name="Darling A.E."/>
            <person name="Facciotti M.T."/>
        </authorList>
    </citation>
    <scope>NUCLEOTIDE SEQUENCE [LARGE SCALE GENOMIC DNA]</scope>
    <source>
        <strain evidence="3 4">JCM 10990</strain>
    </source>
</reference>
<name>M0AFY6_9EURY</name>
<dbReference type="Proteomes" id="UP000011693">
    <property type="component" value="Unassembled WGS sequence"/>
</dbReference>
<accession>M0AFY6</accession>
<dbReference type="Pfam" id="PF02397">
    <property type="entry name" value="Bac_transf"/>
    <property type="match status" value="1"/>
</dbReference>
<comment type="caution">
    <text evidence="3">The sequence shown here is derived from an EMBL/GenBank/DDBJ whole genome shotgun (WGS) entry which is preliminary data.</text>
</comment>
<dbReference type="InterPro" id="IPR003362">
    <property type="entry name" value="Bact_transf"/>
</dbReference>
<feature type="transmembrane region" description="Helical" evidence="1">
    <location>
        <begin position="287"/>
        <end position="311"/>
    </location>
</feature>
<feature type="transmembrane region" description="Helical" evidence="1">
    <location>
        <begin position="46"/>
        <end position="62"/>
    </location>
</feature>